<accession>A0A914WQ64</accession>
<proteinExistence type="predicted"/>
<feature type="compositionally biased region" description="Basic and acidic residues" evidence="1">
    <location>
        <begin position="58"/>
        <end position="70"/>
    </location>
</feature>
<dbReference type="Proteomes" id="UP000887566">
    <property type="component" value="Unplaced"/>
</dbReference>
<evidence type="ECO:0000313" key="2">
    <source>
        <dbReference type="Proteomes" id="UP000887566"/>
    </source>
</evidence>
<keyword evidence="2" id="KW-1185">Reference proteome</keyword>
<dbReference type="AlphaFoldDB" id="A0A914WQ64"/>
<name>A0A914WQ64_9BILA</name>
<protein>
    <submittedName>
        <fullName evidence="3">Uncharacterized protein</fullName>
    </submittedName>
</protein>
<evidence type="ECO:0000313" key="3">
    <source>
        <dbReference type="WBParaSite" id="PSAMB.scaffold4849size13350.g25351.t1"/>
    </source>
</evidence>
<feature type="region of interest" description="Disordered" evidence="1">
    <location>
        <begin position="1"/>
        <end position="96"/>
    </location>
</feature>
<reference evidence="3" key="1">
    <citation type="submission" date="2022-11" db="UniProtKB">
        <authorList>
            <consortium name="WormBaseParasite"/>
        </authorList>
    </citation>
    <scope>IDENTIFICATION</scope>
</reference>
<feature type="compositionally biased region" description="Basic and acidic residues" evidence="1">
    <location>
        <begin position="24"/>
        <end position="45"/>
    </location>
</feature>
<evidence type="ECO:0000256" key="1">
    <source>
        <dbReference type="SAM" id="MobiDB-lite"/>
    </source>
</evidence>
<dbReference type="WBParaSite" id="PSAMB.scaffold4849size13350.g25351.t1">
    <property type="protein sequence ID" value="PSAMB.scaffold4849size13350.g25351.t1"/>
    <property type="gene ID" value="PSAMB.scaffold4849size13350.g25351"/>
</dbReference>
<organism evidence="2 3">
    <name type="scientific">Plectus sambesii</name>
    <dbReference type="NCBI Taxonomy" id="2011161"/>
    <lineage>
        <taxon>Eukaryota</taxon>
        <taxon>Metazoa</taxon>
        <taxon>Ecdysozoa</taxon>
        <taxon>Nematoda</taxon>
        <taxon>Chromadorea</taxon>
        <taxon>Plectida</taxon>
        <taxon>Plectina</taxon>
        <taxon>Plectoidea</taxon>
        <taxon>Plectidae</taxon>
        <taxon>Plectus</taxon>
    </lineage>
</organism>
<sequence length="202" mass="22552">MPKQSVNRCRRFAREQGGGLGSQVRKERTEGGGGKLAREEEKNAEQRAGSAATRRRCPGVDDEKKREERAWRRRHAPLGPNVTAARPPRRSAYNLPAVPTDCRQTYQRPVDHPSPALTNCPLGPPNSIPSTPIEISTPFLHNNFSSTLSSENKWASAYAQLQPRESEHLVVDDIESTQMVTHGLKRARIRGFIGAAERARKR</sequence>